<feature type="chain" id="PRO_5011006022" description="HIRA-interacting protein 3" evidence="2">
    <location>
        <begin position="25"/>
        <end position="408"/>
    </location>
</feature>
<reference evidence="3 4" key="1">
    <citation type="submission" date="2015-04" db="EMBL/GenBank/DDBJ databases">
        <title>Draft genome of the roundworm Trichinella nativa.</title>
        <authorList>
            <person name="Mitreva M."/>
        </authorList>
    </citation>
    <scope>NUCLEOTIDE SEQUENCE [LARGE SCALE GENOMIC DNA]</scope>
    <source>
        <strain evidence="3 4">ISS45</strain>
    </source>
</reference>
<evidence type="ECO:0000256" key="1">
    <source>
        <dbReference type="SAM" id="MobiDB-lite"/>
    </source>
</evidence>
<dbReference type="PANTHER" id="PTHR15410:SF2">
    <property type="entry name" value="HIRA-INTERACTING PROTEIN 3"/>
    <property type="match status" value="1"/>
</dbReference>
<feature type="compositionally biased region" description="Low complexity" evidence="1">
    <location>
        <begin position="252"/>
        <end position="263"/>
    </location>
</feature>
<feature type="compositionally biased region" description="Basic and acidic residues" evidence="1">
    <location>
        <begin position="117"/>
        <end position="130"/>
    </location>
</feature>
<dbReference type="AlphaFoldDB" id="A0A1Y3EHQ2"/>
<accession>A0A1Y3EHQ2</accession>
<organism evidence="3 4">
    <name type="scientific">Trichinella nativa</name>
    <dbReference type="NCBI Taxonomy" id="6335"/>
    <lineage>
        <taxon>Eukaryota</taxon>
        <taxon>Metazoa</taxon>
        <taxon>Ecdysozoa</taxon>
        <taxon>Nematoda</taxon>
        <taxon>Enoplea</taxon>
        <taxon>Dorylaimia</taxon>
        <taxon>Trichinellida</taxon>
        <taxon>Trichinellidae</taxon>
        <taxon>Trichinella</taxon>
    </lineage>
</organism>
<dbReference type="Proteomes" id="UP000243006">
    <property type="component" value="Unassembled WGS sequence"/>
</dbReference>
<gene>
    <name evidence="3" type="ORF">D917_02762</name>
</gene>
<dbReference type="GO" id="GO:0005634">
    <property type="term" value="C:nucleus"/>
    <property type="evidence" value="ECO:0007669"/>
    <property type="project" value="TreeGrafter"/>
</dbReference>
<feature type="compositionally biased region" description="Basic and acidic residues" evidence="1">
    <location>
        <begin position="222"/>
        <end position="247"/>
    </location>
</feature>
<evidence type="ECO:0000313" key="4">
    <source>
        <dbReference type="Proteomes" id="UP000243006"/>
    </source>
</evidence>
<protein>
    <recommendedName>
        <fullName evidence="5">HIRA-interacting protein 3</fullName>
    </recommendedName>
</protein>
<evidence type="ECO:0000256" key="2">
    <source>
        <dbReference type="SAM" id="SignalP"/>
    </source>
</evidence>
<feature type="compositionally biased region" description="Low complexity" evidence="1">
    <location>
        <begin position="212"/>
        <end position="221"/>
    </location>
</feature>
<dbReference type="EMBL" id="LVZM01017259">
    <property type="protein sequence ID" value="OUC42648.1"/>
    <property type="molecule type" value="Genomic_DNA"/>
</dbReference>
<feature type="region of interest" description="Disordered" evidence="1">
    <location>
        <begin position="371"/>
        <end position="394"/>
    </location>
</feature>
<feature type="compositionally biased region" description="Acidic residues" evidence="1">
    <location>
        <begin position="40"/>
        <end position="49"/>
    </location>
</feature>
<dbReference type="PANTHER" id="PTHR15410">
    <property type="entry name" value="HIRA-INTERACTING PROTEIN 3"/>
    <property type="match status" value="1"/>
</dbReference>
<keyword evidence="2" id="KW-0732">Signal</keyword>
<dbReference type="InterPro" id="IPR037647">
    <property type="entry name" value="HIRIP3"/>
</dbReference>
<feature type="signal peptide" evidence="2">
    <location>
        <begin position="1"/>
        <end position="24"/>
    </location>
</feature>
<feature type="compositionally biased region" description="Low complexity" evidence="1">
    <location>
        <begin position="377"/>
        <end position="392"/>
    </location>
</feature>
<evidence type="ECO:0000313" key="3">
    <source>
        <dbReference type="EMBL" id="OUC42648.1"/>
    </source>
</evidence>
<name>A0A1Y3EHQ2_9BILA</name>
<sequence length="408" mass="46019">MLFMISTFFKFILALLLSILMVRSKKTVKSESSRAVCSSTDDETNEDSASEICDVEPSKSTGKLGKKTKPHGIGGSKSKRDNRRTKLSISDSDDNSSDSGSSDLSPILKKWKQNNSNKKDVESKEEEKIENLNSNDESDELQNDKKLLAVKNVKKNRVNKADVGLNDETAELSSDSSSLLQNDDDDDESVNKQISETEETERKQMSDEKSTSNDSSLSDQSDTSKGKQAESEIEKFKKQEDLKNQRDEESDSGSSLPSLNSDSSGDRNKRNKKSDKKSKMKPSESVDELSVLRRCIRVAGLYPNYKSLFVDCNSDREKVDAIKAYFRENGFIGRRITVEACKRFKIRKEEEKEIASLDIKNITASRLRQRKDPNMLFQPSSSTGQSSFQQTPKWKECIKHSDLFTENE</sequence>
<feature type="region of interest" description="Disordered" evidence="1">
    <location>
        <begin position="31"/>
        <end position="285"/>
    </location>
</feature>
<comment type="caution">
    <text evidence="3">The sequence shown here is derived from an EMBL/GenBank/DDBJ whole genome shotgun (WGS) entry which is preliminary data.</text>
</comment>
<feature type="compositionally biased region" description="Basic residues" evidence="1">
    <location>
        <begin position="269"/>
        <end position="280"/>
    </location>
</feature>
<feature type="compositionally biased region" description="Low complexity" evidence="1">
    <location>
        <begin position="172"/>
        <end position="181"/>
    </location>
</feature>
<proteinExistence type="predicted"/>
<evidence type="ECO:0008006" key="5">
    <source>
        <dbReference type="Google" id="ProtNLM"/>
    </source>
</evidence>
<feature type="compositionally biased region" description="Basic and acidic residues" evidence="1">
    <location>
        <begin position="200"/>
        <end position="211"/>
    </location>
</feature>